<feature type="transmembrane region" description="Helical" evidence="1">
    <location>
        <begin position="12"/>
        <end position="34"/>
    </location>
</feature>
<dbReference type="Proteomes" id="UP000593802">
    <property type="component" value="Chromosome"/>
</dbReference>
<dbReference type="RefSeq" id="WP_200756823.1">
    <property type="nucleotide sequence ID" value="NZ_AP023366.1"/>
</dbReference>
<evidence type="ECO:0000313" key="2">
    <source>
        <dbReference type="EMBL" id="BCJ87135.1"/>
    </source>
</evidence>
<evidence type="ECO:0000313" key="3">
    <source>
        <dbReference type="Proteomes" id="UP000593802"/>
    </source>
</evidence>
<evidence type="ECO:0000256" key="1">
    <source>
        <dbReference type="SAM" id="Phobius"/>
    </source>
</evidence>
<name>A0A7I8DAL1_9BACL</name>
<keyword evidence="1" id="KW-0812">Transmembrane</keyword>
<keyword evidence="3" id="KW-1185">Reference proteome</keyword>
<dbReference type="AlphaFoldDB" id="A0A7I8DAL1"/>
<proteinExistence type="predicted"/>
<feature type="transmembrane region" description="Helical" evidence="1">
    <location>
        <begin position="99"/>
        <end position="120"/>
    </location>
</feature>
<sequence length="145" mass="16473">MIEKWKNFLNGSLQVGLLVAAVVIVHLVVWLSVLSYFYNMYLILFLFLFIPIWLFCVGLSFRKQWGQGSLLIGSFFAVFFLSVAFLPSENTTSYHIENVLIMAVLGSLSSMFGSVIGKLIDAWRSGVKKRRERRSTPPSPTSLRM</sequence>
<organism evidence="2 3">
    <name type="scientific">Effusibacillus dendaii</name>
    <dbReference type="NCBI Taxonomy" id="2743772"/>
    <lineage>
        <taxon>Bacteria</taxon>
        <taxon>Bacillati</taxon>
        <taxon>Bacillota</taxon>
        <taxon>Bacilli</taxon>
        <taxon>Bacillales</taxon>
        <taxon>Alicyclobacillaceae</taxon>
        <taxon>Effusibacillus</taxon>
    </lineage>
</organism>
<dbReference type="KEGG" id="eff:skT53_21200"/>
<protein>
    <submittedName>
        <fullName evidence="2">Uncharacterized protein</fullName>
    </submittedName>
</protein>
<feature type="transmembrane region" description="Helical" evidence="1">
    <location>
        <begin position="68"/>
        <end position="87"/>
    </location>
</feature>
<feature type="transmembrane region" description="Helical" evidence="1">
    <location>
        <begin position="40"/>
        <end position="61"/>
    </location>
</feature>
<keyword evidence="1" id="KW-0472">Membrane</keyword>
<keyword evidence="1" id="KW-1133">Transmembrane helix</keyword>
<accession>A0A7I8DAL1</accession>
<dbReference type="EMBL" id="AP023366">
    <property type="protein sequence ID" value="BCJ87135.1"/>
    <property type="molecule type" value="Genomic_DNA"/>
</dbReference>
<gene>
    <name evidence="2" type="ORF">skT53_21200</name>
</gene>
<reference evidence="2 3" key="1">
    <citation type="submission" date="2020-08" db="EMBL/GenBank/DDBJ databases">
        <title>Complete Genome Sequence of Effusibacillus dendaii Strain skT53, Isolated from Farmland soil.</title>
        <authorList>
            <person name="Konishi T."/>
            <person name="Kawasaki H."/>
        </authorList>
    </citation>
    <scope>NUCLEOTIDE SEQUENCE [LARGE SCALE GENOMIC DNA]</scope>
    <source>
        <strain evidence="3">skT53</strain>
    </source>
</reference>